<sequence length="127" mass="13627">MYLGLGLSLTKSFSSSDAAAVPTGHSTTVRPPPLSHADDRTTTFTSASPETASSRPLGGKRRTYGDPSSRWWAKKEYRRRETPHRVGVEVPAVEGRSGGSNTDQAGDLGRWPPIPPPAPCEGEEELP</sequence>
<feature type="region of interest" description="Disordered" evidence="1">
    <location>
        <begin position="13"/>
        <end position="127"/>
    </location>
</feature>
<accession>A0AAD8REY2</accession>
<evidence type="ECO:0000256" key="1">
    <source>
        <dbReference type="SAM" id="MobiDB-lite"/>
    </source>
</evidence>
<name>A0AAD8REY2_LOLMU</name>
<dbReference type="Proteomes" id="UP001231189">
    <property type="component" value="Unassembled WGS sequence"/>
</dbReference>
<gene>
    <name evidence="2" type="ORF">QYE76_024983</name>
</gene>
<feature type="compositionally biased region" description="Polar residues" evidence="1">
    <location>
        <begin position="42"/>
        <end position="54"/>
    </location>
</feature>
<evidence type="ECO:0000313" key="3">
    <source>
        <dbReference type="Proteomes" id="UP001231189"/>
    </source>
</evidence>
<dbReference type="AlphaFoldDB" id="A0AAD8REY2"/>
<keyword evidence="3" id="KW-1185">Reference proteome</keyword>
<feature type="compositionally biased region" description="Basic and acidic residues" evidence="1">
    <location>
        <begin position="73"/>
        <end position="87"/>
    </location>
</feature>
<comment type="caution">
    <text evidence="2">The sequence shown here is derived from an EMBL/GenBank/DDBJ whole genome shotgun (WGS) entry which is preliminary data.</text>
</comment>
<dbReference type="EMBL" id="JAUUTY010000006">
    <property type="protein sequence ID" value="KAK1619466.1"/>
    <property type="molecule type" value="Genomic_DNA"/>
</dbReference>
<organism evidence="2 3">
    <name type="scientific">Lolium multiflorum</name>
    <name type="common">Italian ryegrass</name>
    <name type="synonym">Lolium perenne subsp. multiflorum</name>
    <dbReference type="NCBI Taxonomy" id="4521"/>
    <lineage>
        <taxon>Eukaryota</taxon>
        <taxon>Viridiplantae</taxon>
        <taxon>Streptophyta</taxon>
        <taxon>Embryophyta</taxon>
        <taxon>Tracheophyta</taxon>
        <taxon>Spermatophyta</taxon>
        <taxon>Magnoliopsida</taxon>
        <taxon>Liliopsida</taxon>
        <taxon>Poales</taxon>
        <taxon>Poaceae</taxon>
        <taxon>BOP clade</taxon>
        <taxon>Pooideae</taxon>
        <taxon>Poodae</taxon>
        <taxon>Poeae</taxon>
        <taxon>Poeae Chloroplast Group 2 (Poeae type)</taxon>
        <taxon>Loliodinae</taxon>
        <taxon>Loliinae</taxon>
        <taxon>Lolium</taxon>
    </lineage>
</organism>
<evidence type="ECO:0000313" key="2">
    <source>
        <dbReference type="EMBL" id="KAK1619466.1"/>
    </source>
</evidence>
<reference evidence="2" key="1">
    <citation type="submission" date="2023-07" db="EMBL/GenBank/DDBJ databases">
        <title>A chromosome-level genome assembly of Lolium multiflorum.</title>
        <authorList>
            <person name="Chen Y."/>
            <person name="Copetti D."/>
            <person name="Kolliker R."/>
            <person name="Studer B."/>
        </authorList>
    </citation>
    <scope>NUCLEOTIDE SEQUENCE</scope>
    <source>
        <strain evidence="2">02402/16</strain>
        <tissue evidence="2">Leaf</tissue>
    </source>
</reference>
<protein>
    <submittedName>
        <fullName evidence="2">Uncharacterized protein</fullName>
    </submittedName>
</protein>
<proteinExistence type="predicted"/>